<dbReference type="Gene3D" id="2.60.120.260">
    <property type="entry name" value="Galactose-binding domain-like"/>
    <property type="match status" value="1"/>
</dbReference>
<dbReference type="GO" id="GO:0006516">
    <property type="term" value="P:glycoprotein catabolic process"/>
    <property type="evidence" value="ECO:0007669"/>
    <property type="project" value="TreeGrafter"/>
</dbReference>
<proteinExistence type="predicted"/>
<dbReference type="SUPFAM" id="SSF49785">
    <property type="entry name" value="Galactose-binding domain-like"/>
    <property type="match status" value="1"/>
</dbReference>
<dbReference type="PANTHER" id="PTHR12143:SF43">
    <property type="entry name" value="PUTATIVE-RELATED"/>
    <property type="match status" value="1"/>
</dbReference>
<sequence length="2038" mass="213559">MLDSPLFVTALSEALDRITLLDEGDHHVMRRPSSSHRRVSGRVGAAFAASTLVLTLAPGATAAPEGDDGFATSFEDDDKEVAVSTPYDDPTNLTGQAGKPGSLLGSVTEVSASGENPPSEVATALADANPSSKWLVKEKTAWAQYELEEPAAITSYTLTSANDAEKRDPKDFEVLGSNDGEKWETIDSQKDQTFDGRLKTNNYELSEASDEYSYYKLDITANGGETMIQLADWELIDSRIEDTATPMTSKQGTGPSSSYTAKTGVGFTGLKSLEYGGRILADGAASATNELYDVDVDIKDGMELSYKIFPVLDSDLTYASTYASVDLLLSDGSLLSAGDLTDQNGFAANASVQGASDALWPDQWNSIKIDLSGLAGKSIDKVLFSYDIPDAPAGTVFRGYVDDVELSTPEALDTSDGLISYVDTRRGTNSSGGFSRGNNFPAAAWPNGFNFITPMTNADSTGSLYQYQAANNSENLPTLNGIGFSHEPSIWMGDRNQLTFMPAAGDSPTSNMSDRKLAFKHENEVARPDLYSVAFENGIETSVTPTDHGGVFSFTFTGDKGSVLVDKVTGDSKLSVSEDGVISGWVDGGTSYPGRTRMYVHGIFDAKPATAGTPSNGDRGDARYAAFDTSSDKTVELRVATSFISSAQAQKNYSLELDGRSFDAVQQAVEAEWNDRLGVITDIKGATDEQLVNVYSDLYRMNLYPNSQFENTGTADSPTYAYASPVSPTSGDASDTETNAKLVDGKVYVNNGFWDTYRTEWPAIAFFYPDLAEELVDGFVQQYRDGGWVARWSSPGYADLMTGTSSDVAFAEAYLAGSMSNEKALDAYDAAVKNATAQPASSGVGRKGLETSIFLGYTPESTHQSASWGLEGYINDFGIAQMAAALAEDPDTPEERVEQLEDEAAYFETRSEEFVNMFNEKAGTFTSRNADGSFSDGADFDKKDWGGAFTEASGWTFGYHAPHNVDGLAALYGGRQGLIDNIHEFLTEPEEAAYSSIHEAREARDVRMGMLGMSNQVAHHIPYVLGEAGDVSGSQKLISDIQDRLFVGSDIGQGYPGDEDNGEFSAWYVFSTLGFYPLAVGSGDYTVGSPMFDSATVNLGGKHLTVNAKGASSGQNYVAGVDINGESIDSTTFDGDLIRDGGTLTFTMSGEPSNWGAKDLDEDLEVPEMAVDATTYGTFSAAGDTEIEKGGVASLSDNSMKSSVTFTGNEASLIWKSGSGPVALERYTLTALEGAGAPESWALSGSLDGETWVEIDSREGESFPFGTQTRPFSVDSASAFTSYKLDVTGTEAKNVALAEIELFGGTAESSDLVLTPADPISAKVDTEVSATLGTLVGAEEDASDYSVKVSAGDGSDSEDGVLKKNKLGGWDITAPHTYTAAGTYTITLTATDSQGGAATATTTVNVSRDETFIGMFNNTCIADSTYPASCDGQGYGYMRESLAEDGFTQGETIDLDGTELSFDLPEFVPEKPDNITTEGQTFAVNLGEGATQLSLIGAATENKKDLTATLTFSDGSTQEVPVQFGDWVGASGDPVFGNTVVGLSEGRYSGTTPEGTVKNTAVYATKPLTIDTDDDGAPKVAVSLTLPQDKGTLRNDGRPHIFAIASDGDRSVSDELTVTPAEGLTVEQGAELSDVLATVEGGAEDQSATINWGDGSATDEAAVEDGAISGTHTFAEAGDYTAIVTVDDGLKSVTAEVTIEVTETDAYEPTLSADPNSANAGDTVSLTGAGFKPGEDVQVTSGDSVQTVSANDEGGFTASIDIPKDAGAGDCVVSAVGTESEVPARVTITIKEAVPGPEQTTTALSASPEAPQVGQSVELKATVEPANAEGSVRFVENDELLGTAPVAGGTALIDVSFNSSGGHGVVAEFISDDDTAFTNSSSNTVAITVEEASADEPSIVLSDIEVMAGESVTVTGKGFETKEAVSLELHSDPVELATVTTNSSGGFSQVVTIPADTTNGKHQIVASGADSGLEASANIQITTTSGGGNDGDGNNTGGSDNDLSFTGAQVGGLIAAAILAVAAGIVLVSVRRRKGGEV</sequence>
<dbReference type="InterPro" id="IPR008928">
    <property type="entry name" value="6-hairpin_glycosidase_sf"/>
</dbReference>
<dbReference type="OrthoDB" id="9804511at2"/>
<dbReference type="InterPro" id="IPR008979">
    <property type="entry name" value="Galactose-bd-like_sf"/>
</dbReference>
<accession>A0A2V1K553</accession>
<feature type="domain" description="PKD" evidence="4">
    <location>
        <begin position="1651"/>
        <end position="1708"/>
    </location>
</feature>
<dbReference type="InterPro" id="IPR012939">
    <property type="entry name" value="Glyco_hydro_92"/>
</dbReference>
<dbReference type="GO" id="GO:0000224">
    <property type="term" value="F:peptide-N4-(N-acetyl-beta-glucosaminyl)asparagine amidase activity"/>
    <property type="evidence" value="ECO:0007669"/>
    <property type="project" value="TreeGrafter"/>
</dbReference>
<gene>
    <name evidence="5" type="ORF">DD236_06110</name>
</gene>
<dbReference type="InterPro" id="IPR000601">
    <property type="entry name" value="PKD_dom"/>
</dbReference>
<name>A0A2V1K553_9ACTO</name>
<dbReference type="EMBL" id="QETB01000003">
    <property type="protein sequence ID" value="PWF26434.1"/>
    <property type="molecule type" value="Genomic_DNA"/>
</dbReference>
<dbReference type="GO" id="GO:0005975">
    <property type="term" value="P:carbohydrate metabolic process"/>
    <property type="evidence" value="ECO:0007669"/>
    <property type="project" value="InterPro"/>
</dbReference>
<dbReference type="InterPro" id="IPR035986">
    <property type="entry name" value="PKD_dom_sf"/>
</dbReference>
<dbReference type="Pfam" id="PF16640">
    <property type="entry name" value="Big_3_5"/>
    <property type="match status" value="1"/>
</dbReference>
<evidence type="ECO:0000259" key="4">
    <source>
        <dbReference type="PROSITE" id="PS50093"/>
    </source>
</evidence>
<dbReference type="Gene3D" id="1.20.1050.60">
    <property type="entry name" value="alpha-1,2-mannosidase"/>
    <property type="match status" value="1"/>
</dbReference>
<dbReference type="GO" id="GO:0005524">
    <property type="term" value="F:ATP binding"/>
    <property type="evidence" value="ECO:0007669"/>
    <property type="project" value="UniProtKB-KW"/>
</dbReference>
<organism evidence="5 6">
    <name type="scientific">Ancrocorticia populi</name>
    <dbReference type="NCBI Taxonomy" id="2175228"/>
    <lineage>
        <taxon>Bacteria</taxon>
        <taxon>Bacillati</taxon>
        <taxon>Actinomycetota</taxon>
        <taxon>Actinomycetes</taxon>
        <taxon>Actinomycetales</taxon>
        <taxon>Actinomycetaceae</taxon>
        <taxon>Ancrocorticia</taxon>
    </lineage>
</organism>
<dbReference type="Gene3D" id="3.30.2080.10">
    <property type="entry name" value="GH92 mannosidase domain"/>
    <property type="match status" value="1"/>
</dbReference>
<comment type="caution">
    <text evidence="5">The sequence shown here is derived from an EMBL/GenBank/DDBJ whole genome shotgun (WGS) entry which is preliminary data.</text>
</comment>
<keyword evidence="5" id="KW-0067">ATP-binding</keyword>
<dbReference type="Gene3D" id="2.60.40.10">
    <property type="entry name" value="Immunoglobulins"/>
    <property type="match status" value="3"/>
</dbReference>
<evidence type="ECO:0000313" key="6">
    <source>
        <dbReference type="Proteomes" id="UP000245283"/>
    </source>
</evidence>
<dbReference type="Pfam" id="PF00801">
    <property type="entry name" value="PKD"/>
    <property type="match status" value="2"/>
</dbReference>
<dbReference type="GO" id="GO:0030246">
    <property type="term" value="F:carbohydrate binding"/>
    <property type="evidence" value="ECO:0007669"/>
    <property type="project" value="InterPro"/>
</dbReference>
<dbReference type="Gene3D" id="2.70.98.10">
    <property type="match status" value="1"/>
</dbReference>
<reference evidence="6" key="1">
    <citation type="submission" date="2018-05" db="EMBL/GenBank/DDBJ databases">
        <authorList>
            <person name="Li Y."/>
        </authorList>
    </citation>
    <scope>NUCLEOTIDE SEQUENCE [LARGE SCALE GENOMIC DNA]</scope>
    <source>
        <strain evidence="6">sk1b4</strain>
    </source>
</reference>
<dbReference type="InterPro" id="IPR000421">
    <property type="entry name" value="FA58C"/>
</dbReference>
<evidence type="ECO:0000259" key="3">
    <source>
        <dbReference type="PROSITE" id="PS50022"/>
    </source>
</evidence>
<keyword evidence="2" id="KW-0812">Transmembrane</keyword>
<dbReference type="InterPro" id="IPR013783">
    <property type="entry name" value="Ig-like_fold"/>
</dbReference>
<feature type="domain" description="PKD" evidence="4">
    <location>
        <begin position="1352"/>
        <end position="1406"/>
    </location>
</feature>
<dbReference type="InterPro" id="IPR014718">
    <property type="entry name" value="GH-type_carb-bd"/>
</dbReference>
<dbReference type="GO" id="GO:0005829">
    <property type="term" value="C:cytosol"/>
    <property type="evidence" value="ECO:0007669"/>
    <property type="project" value="TreeGrafter"/>
</dbReference>
<dbReference type="InterPro" id="IPR005887">
    <property type="entry name" value="GH92_a_mannosidase_put"/>
</dbReference>
<feature type="transmembrane region" description="Helical" evidence="2">
    <location>
        <begin position="2010"/>
        <end position="2030"/>
    </location>
</feature>
<evidence type="ECO:0000313" key="5">
    <source>
        <dbReference type="EMBL" id="PWF26434.1"/>
    </source>
</evidence>
<dbReference type="InterPro" id="IPR022409">
    <property type="entry name" value="PKD/Chitinase_dom"/>
</dbReference>
<protein>
    <submittedName>
        <fullName evidence="5">ATP-binding protein</fullName>
    </submittedName>
</protein>
<dbReference type="SUPFAM" id="SSF49299">
    <property type="entry name" value="PKD domain"/>
    <property type="match status" value="2"/>
</dbReference>
<dbReference type="PROSITE" id="PS50022">
    <property type="entry name" value="FA58C_3"/>
    <property type="match status" value="1"/>
</dbReference>
<dbReference type="Gene3D" id="1.20.1610.10">
    <property type="entry name" value="alpha-1,2-mannosidases domains"/>
    <property type="match status" value="1"/>
</dbReference>
<keyword evidence="2" id="KW-1133">Transmembrane helix</keyword>
<dbReference type="Proteomes" id="UP000245283">
    <property type="component" value="Unassembled WGS sequence"/>
</dbReference>
<feature type="region of interest" description="Disordered" evidence="1">
    <location>
        <begin position="85"/>
        <end position="119"/>
    </location>
</feature>
<dbReference type="PROSITE" id="PS50093">
    <property type="entry name" value="PKD"/>
    <property type="match status" value="2"/>
</dbReference>
<dbReference type="InterPro" id="IPR032109">
    <property type="entry name" value="Big_3_5"/>
</dbReference>
<evidence type="ECO:0000256" key="1">
    <source>
        <dbReference type="SAM" id="MobiDB-lite"/>
    </source>
</evidence>
<dbReference type="NCBIfam" id="TIGR01180">
    <property type="entry name" value="aman2_put"/>
    <property type="match status" value="1"/>
</dbReference>
<dbReference type="InterPro" id="IPR050883">
    <property type="entry name" value="PNGase"/>
</dbReference>
<feature type="domain" description="F5/8 type C" evidence="3">
    <location>
        <begin position="91"/>
        <end position="238"/>
    </location>
</feature>
<keyword evidence="5" id="KW-0547">Nucleotide-binding</keyword>
<dbReference type="InterPro" id="IPR041371">
    <property type="entry name" value="GH92_N"/>
</dbReference>
<keyword evidence="6" id="KW-1185">Reference proteome</keyword>
<evidence type="ECO:0000256" key="2">
    <source>
        <dbReference type="SAM" id="Phobius"/>
    </source>
</evidence>
<keyword evidence="2" id="KW-0472">Membrane</keyword>
<dbReference type="SMART" id="SM00089">
    <property type="entry name" value="PKD"/>
    <property type="match status" value="2"/>
</dbReference>
<dbReference type="Pfam" id="PF07971">
    <property type="entry name" value="Glyco_hydro_92"/>
    <property type="match status" value="1"/>
</dbReference>
<dbReference type="SUPFAM" id="SSF48208">
    <property type="entry name" value="Six-hairpin glycosidases"/>
    <property type="match status" value="1"/>
</dbReference>
<dbReference type="PANTHER" id="PTHR12143">
    <property type="entry name" value="PEPTIDE N-GLYCANASE PNGASE -RELATED"/>
    <property type="match status" value="1"/>
</dbReference>
<dbReference type="Pfam" id="PF00754">
    <property type="entry name" value="F5_F8_type_C"/>
    <property type="match status" value="1"/>
</dbReference>
<dbReference type="Pfam" id="PF17678">
    <property type="entry name" value="Glyco_hydro_92N"/>
    <property type="match status" value="1"/>
</dbReference>
<dbReference type="CDD" id="cd00146">
    <property type="entry name" value="PKD"/>
    <property type="match status" value="2"/>
</dbReference>